<dbReference type="SUPFAM" id="SSF81901">
    <property type="entry name" value="HCP-like"/>
    <property type="match status" value="1"/>
</dbReference>
<keyword evidence="2" id="KW-1133">Transmembrane helix</keyword>
<evidence type="ECO:0000256" key="2">
    <source>
        <dbReference type="SAM" id="Phobius"/>
    </source>
</evidence>
<feature type="compositionally biased region" description="Basic and acidic residues" evidence="1">
    <location>
        <begin position="73"/>
        <end position="89"/>
    </location>
</feature>
<dbReference type="OrthoDB" id="349862at2"/>
<evidence type="ECO:0008006" key="5">
    <source>
        <dbReference type="Google" id="ProtNLM"/>
    </source>
</evidence>
<comment type="caution">
    <text evidence="3">The sequence shown here is derived from an EMBL/GenBank/DDBJ whole genome shotgun (WGS) entry which is preliminary data.</text>
</comment>
<evidence type="ECO:0000313" key="3">
    <source>
        <dbReference type="EMBL" id="EPF31280.1"/>
    </source>
</evidence>
<dbReference type="Proteomes" id="UP000014541">
    <property type="component" value="Unassembled WGS sequence"/>
</dbReference>
<gene>
    <name evidence="3" type="ORF">HMPREF9194_01625</name>
</gene>
<dbReference type="InterPro" id="IPR058123">
    <property type="entry name" value="FlcA_N"/>
</dbReference>
<proteinExistence type="predicted"/>
<dbReference type="SUPFAM" id="SSF48452">
    <property type="entry name" value="TPR-like"/>
    <property type="match status" value="1"/>
</dbReference>
<dbReference type="eggNOG" id="COG0457">
    <property type="taxonomic scope" value="Bacteria"/>
</dbReference>
<dbReference type="PATRIC" id="fig|1125699.3.peg.1638"/>
<dbReference type="HOGENOM" id="CLU_006550_0_0_12"/>
<protein>
    <recommendedName>
        <fullName evidence="5">Tetratricopeptide repeat protein</fullName>
    </recommendedName>
</protein>
<keyword evidence="2" id="KW-0472">Membrane</keyword>
<feature type="region of interest" description="Disordered" evidence="1">
    <location>
        <begin position="288"/>
        <end position="355"/>
    </location>
</feature>
<accession>S3K198</accession>
<feature type="compositionally biased region" description="Acidic residues" evidence="1">
    <location>
        <begin position="157"/>
        <end position="172"/>
    </location>
</feature>
<dbReference type="InterPro" id="IPR019734">
    <property type="entry name" value="TPR_rpt"/>
</dbReference>
<sequence length="1026" mass="114799">MPGINQLKQFDNDILPIGDEPEIRRKNGTTMPEFAVPENLPEGDDSLDFEFGLPQREEEAGENASGDEGASDAARDKTESDAGEIREESATLPEQPPIPSMEDLDPDIAAFLAGTAPSPAPSSRQKSGEPASSAVAADAGGEEVLPAADTALSSGFDLDDLGDLDNLDDLDMDSSFLSSSAPASKPQDTDFAPADLTAQTESPAESAKPADLTPQDKSSDEAEPANDSSASDEGFNLNADLPAELNEGFNLNADLPDELNEDLSHESDLSGTDFASAAKDFDLDEDIDFDGREADDLPAVSDSDAPEESGPGFGADDTDLDSFEIPGFSDTAAPTSSTQIFGAAKKKGSQTEEDFDRTYLSEQEYKRFRENLHTYPLNVRIAVEQLIAKNEFTDAAVMEVLFKVIKKVSARQLASHLEKMLDISISVPLNFERRTAEQYALYKTSLEYQLKNRIIPIAIAALVLGGFLYIFGYFFYTFMYRPLKAESLYRAGYNLIAQELYAQSETNFNKALTYKVKKKWFFKYARAYREKRQYERAAVMYEQLVKRFKFDKEGALEYAHMEADDLADYERAAVIVRRFILDYHINDKDAMLYLGDIYLDWAGTDGSDVEKAERFEQARLQYSTLMSLYGSNDMYLSRMLRYFIRTDNLREVLPLKTYFTSTKKTALKAQDLIDLGGYLLEKQYGYLPPADEYLRGYIDNVKRILERGIKADPTIPEGHYNLGRYFVRTGDTEQAKTALINALAMFDAAKKQSRERTLKHIDTYRLLGERYIAEQEYLLAEKQYAEGISLFEQRREYTGLTSDKNVGKLYADMADIDYFISGDIQTAFRNYKSAVENGYDTPSVRYRIGFVQYTDGKYAEALGSFIKTASEDASNRNLLLALGNVLSIRGDQAAARGYYERLIRILDSDRERFDILFPQVREDQYALVDLYLKASNNLGVTLSRLAAQTGSSSLQAQAIAQFAESVRAWDALTRNQKTMVRLEGSNLAAQNIKYITYPQRSFEPAIYAAIPPVLYGETGLKQYSLE</sequence>
<keyword evidence="2" id="KW-0812">Transmembrane</keyword>
<dbReference type="InterPro" id="IPR058109">
    <property type="entry name" value="FlcA_C"/>
</dbReference>
<dbReference type="RefSeq" id="WP_016525891.1">
    <property type="nucleotide sequence ID" value="NZ_KE332518.1"/>
</dbReference>
<evidence type="ECO:0000256" key="1">
    <source>
        <dbReference type="SAM" id="MobiDB-lite"/>
    </source>
</evidence>
<dbReference type="EMBL" id="ATFF01000006">
    <property type="protein sequence ID" value="EPF31280.1"/>
    <property type="molecule type" value="Genomic_DNA"/>
</dbReference>
<feature type="transmembrane region" description="Helical" evidence="2">
    <location>
        <begin position="454"/>
        <end position="476"/>
    </location>
</feature>
<name>S3K198_TREMA</name>
<keyword evidence="4" id="KW-1185">Reference proteome</keyword>
<dbReference type="AlphaFoldDB" id="S3K198"/>
<dbReference type="NCBIfam" id="NF047372">
    <property type="entry name" value="FlcA_NTERM"/>
    <property type="match status" value="1"/>
</dbReference>
<dbReference type="Gene3D" id="1.25.40.10">
    <property type="entry name" value="Tetratricopeptide repeat domain"/>
    <property type="match status" value="3"/>
</dbReference>
<dbReference type="NCBIfam" id="NF047371">
    <property type="entry name" value="FlcA_CTERM"/>
    <property type="match status" value="1"/>
</dbReference>
<dbReference type="SMART" id="SM00028">
    <property type="entry name" value="TPR"/>
    <property type="match status" value="5"/>
</dbReference>
<organism evidence="3 4">
    <name type="scientific">Treponema maltophilum ATCC 51939</name>
    <dbReference type="NCBI Taxonomy" id="1125699"/>
    <lineage>
        <taxon>Bacteria</taxon>
        <taxon>Pseudomonadati</taxon>
        <taxon>Spirochaetota</taxon>
        <taxon>Spirochaetia</taxon>
        <taxon>Spirochaetales</taxon>
        <taxon>Treponemataceae</taxon>
        <taxon>Treponema</taxon>
    </lineage>
</organism>
<dbReference type="InterPro" id="IPR011990">
    <property type="entry name" value="TPR-like_helical_dom_sf"/>
</dbReference>
<reference evidence="3 4" key="1">
    <citation type="submission" date="2013-04" db="EMBL/GenBank/DDBJ databases">
        <title>The Genome Sequence of Treponema maltophilum ATCC 51939.</title>
        <authorList>
            <consortium name="The Broad Institute Genomics Platform"/>
            <person name="Earl A."/>
            <person name="Ward D."/>
            <person name="Feldgarden M."/>
            <person name="Gevers D."/>
            <person name="Leonetti C."/>
            <person name="Blanton J.M."/>
            <person name="Dewhirst F.E."/>
            <person name="Izard J."/>
            <person name="Walker B."/>
            <person name="Young S."/>
            <person name="Zeng Q."/>
            <person name="Gargeya S."/>
            <person name="Fitzgerald M."/>
            <person name="Haas B."/>
            <person name="Abouelleil A."/>
            <person name="Allen A.W."/>
            <person name="Alvarado L."/>
            <person name="Arachchi H.M."/>
            <person name="Berlin A.M."/>
            <person name="Chapman S.B."/>
            <person name="Gainer-Dewar J."/>
            <person name="Goldberg J."/>
            <person name="Griggs A."/>
            <person name="Gujja S."/>
            <person name="Hansen M."/>
            <person name="Howarth C."/>
            <person name="Imamovic A."/>
            <person name="Ireland A."/>
            <person name="Larimer J."/>
            <person name="McCowan C."/>
            <person name="Murphy C."/>
            <person name="Pearson M."/>
            <person name="Poon T.W."/>
            <person name="Priest M."/>
            <person name="Roberts A."/>
            <person name="Saif S."/>
            <person name="Shea T."/>
            <person name="Sisk P."/>
            <person name="Sykes S."/>
            <person name="Wortman J."/>
            <person name="Nusbaum C."/>
            <person name="Birren B."/>
        </authorList>
    </citation>
    <scope>NUCLEOTIDE SEQUENCE [LARGE SCALE GENOMIC DNA]</scope>
    <source>
        <strain evidence="3 4">ATCC 51939</strain>
    </source>
</reference>
<feature type="region of interest" description="Disordered" evidence="1">
    <location>
        <begin position="1"/>
        <end position="271"/>
    </location>
</feature>
<dbReference type="STRING" id="1125699.HMPREF9194_01625"/>
<evidence type="ECO:0000313" key="4">
    <source>
        <dbReference type="Proteomes" id="UP000014541"/>
    </source>
</evidence>